<feature type="transmembrane region" description="Helical" evidence="1">
    <location>
        <begin position="16"/>
        <end position="37"/>
    </location>
</feature>
<keyword evidence="1" id="KW-0812">Transmembrane</keyword>
<dbReference type="EMBL" id="JAHJDP010000077">
    <property type="protein sequence ID" value="MBU2691791.1"/>
    <property type="molecule type" value="Genomic_DNA"/>
</dbReference>
<protein>
    <submittedName>
        <fullName evidence="3">GerMN domain-containing protein</fullName>
    </submittedName>
</protein>
<dbReference type="Pfam" id="PF10646">
    <property type="entry name" value="Germane"/>
    <property type="match status" value="1"/>
</dbReference>
<evidence type="ECO:0000256" key="1">
    <source>
        <dbReference type="SAM" id="Phobius"/>
    </source>
</evidence>
<dbReference type="InterPro" id="IPR019606">
    <property type="entry name" value="GerMN"/>
</dbReference>
<evidence type="ECO:0000313" key="4">
    <source>
        <dbReference type="Proteomes" id="UP000777784"/>
    </source>
</evidence>
<dbReference type="Proteomes" id="UP000777784">
    <property type="component" value="Unassembled WGS sequence"/>
</dbReference>
<feature type="domain" description="GerMN" evidence="2">
    <location>
        <begin position="93"/>
        <end position="182"/>
    </location>
</feature>
<proteinExistence type="predicted"/>
<reference evidence="3" key="1">
    <citation type="submission" date="2021-05" db="EMBL/GenBank/DDBJ databases">
        <title>Energy efficiency and biological interactions define the core microbiome of deep oligotrophic groundwater.</title>
        <authorList>
            <person name="Mehrshad M."/>
            <person name="Lopez-Fernandez M."/>
            <person name="Bell E."/>
            <person name="Bernier-Latmani R."/>
            <person name="Bertilsson S."/>
            <person name="Dopson M."/>
        </authorList>
    </citation>
    <scope>NUCLEOTIDE SEQUENCE</scope>
    <source>
        <strain evidence="3">Modern_marine.mb.64</strain>
    </source>
</reference>
<keyword evidence="1" id="KW-1133">Transmembrane helix</keyword>
<dbReference type="AlphaFoldDB" id="A0A948RWI9"/>
<sequence>MNLSKTSGNKRKDGTLWGWIPILLLVLMGLGGTYLLLFGGDEEVSESFVEESTDALNTPTLHPVLLYFGAPHDPSLRTETHWIAARETTEERIVDLVESLILGSHLENVSSIPPETAVLGVFLDGLGGAYLNFSESLRTLHPHGDGMEWLTIRSIVGTVTQNIPEVERVWVLIDGEQEKPLVDNIPLDRYYSWADINS</sequence>
<evidence type="ECO:0000259" key="2">
    <source>
        <dbReference type="SMART" id="SM00909"/>
    </source>
</evidence>
<gene>
    <name evidence="3" type="ORF">KJ970_12790</name>
</gene>
<evidence type="ECO:0000313" key="3">
    <source>
        <dbReference type="EMBL" id="MBU2691791.1"/>
    </source>
</evidence>
<accession>A0A948RWI9</accession>
<comment type="caution">
    <text evidence="3">The sequence shown here is derived from an EMBL/GenBank/DDBJ whole genome shotgun (WGS) entry which is preliminary data.</text>
</comment>
<name>A0A948RWI9_UNCEI</name>
<organism evidence="3 4">
    <name type="scientific">Eiseniibacteriota bacterium</name>
    <dbReference type="NCBI Taxonomy" id="2212470"/>
    <lineage>
        <taxon>Bacteria</taxon>
        <taxon>Candidatus Eiseniibacteriota</taxon>
    </lineage>
</organism>
<keyword evidence="1" id="KW-0472">Membrane</keyword>
<dbReference type="SMART" id="SM00909">
    <property type="entry name" value="Germane"/>
    <property type="match status" value="1"/>
</dbReference>